<dbReference type="EMBL" id="JADIKC010000003">
    <property type="protein sequence ID" value="MBM7120527.1"/>
    <property type="molecule type" value="Genomic_DNA"/>
</dbReference>
<evidence type="ECO:0000313" key="1">
    <source>
        <dbReference type="EMBL" id="MBM7120527.1"/>
    </source>
</evidence>
<sequence>MAELEVRVVSERREGLLVELGRVVTEYGHVLVRQRLVPDAQGACLTLLLRGPDERQLALQEALGTHPRVLSFESSRPAFAEGVAAATASAPMAQAAPLVEAARPAPASLPAQDATPLAAGADVARVERMLPNLAKDYPRIFPWLINLEYAVADEARDASLYLAGRRTGAWVYKRDFALGAKLGMTDALRRIAVPALRGLVTVEQHDHQLHLRGCPLCQPGGASGGRFFCGFIEGLLTDSVETPTVFVRETSCHSSGAAMCVFDISH</sequence>
<protein>
    <recommendedName>
        <fullName evidence="3">4-vinyl reductase 4VR domain-containing protein</fullName>
    </recommendedName>
</protein>
<proteinExistence type="predicted"/>
<dbReference type="InterPro" id="IPR024096">
    <property type="entry name" value="NO_sig/Golgi_transp_ligand-bd"/>
</dbReference>
<evidence type="ECO:0000313" key="2">
    <source>
        <dbReference type="Proteomes" id="UP001430065"/>
    </source>
</evidence>
<keyword evidence="2" id="KW-1185">Reference proteome</keyword>
<dbReference type="Proteomes" id="UP001430065">
    <property type="component" value="Unassembled WGS sequence"/>
</dbReference>
<dbReference type="Gene3D" id="3.30.1380.20">
    <property type="entry name" value="Trafficking protein particle complex subunit 3"/>
    <property type="match status" value="1"/>
</dbReference>
<evidence type="ECO:0008006" key="3">
    <source>
        <dbReference type="Google" id="ProtNLM"/>
    </source>
</evidence>
<accession>A0ABS2JNC7</accession>
<organism evidence="1 2">
    <name type="scientific">Dyella kyungheensis</name>
    <dbReference type="NCBI Taxonomy" id="1242174"/>
    <lineage>
        <taxon>Bacteria</taxon>
        <taxon>Pseudomonadati</taxon>
        <taxon>Pseudomonadota</taxon>
        <taxon>Gammaproteobacteria</taxon>
        <taxon>Lysobacterales</taxon>
        <taxon>Rhodanobacteraceae</taxon>
        <taxon>Dyella</taxon>
    </lineage>
</organism>
<reference evidence="1 2" key="1">
    <citation type="submission" date="2020-10" db="EMBL/GenBank/DDBJ databases">
        <title>Phylogeny of dyella-like bacteria.</title>
        <authorList>
            <person name="Fu J."/>
        </authorList>
    </citation>
    <scope>NUCLEOTIDE SEQUENCE [LARGE SCALE GENOMIC DNA]</scope>
    <source>
        <strain evidence="1 2">THG-B117</strain>
    </source>
</reference>
<gene>
    <name evidence="1" type="ORF">ISP20_05060</name>
</gene>
<dbReference type="RefSeq" id="WP_204635004.1">
    <property type="nucleotide sequence ID" value="NZ_JADIKC010000003.1"/>
</dbReference>
<comment type="caution">
    <text evidence="1">The sequence shown here is derived from an EMBL/GenBank/DDBJ whole genome shotgun (WGS) entry which is preliminary data.</text>
</comment>
<name>A0ABS2JNC7_9GAMM</name>
<dbReference type="SUPFAM" id="SSF111126">
    <property type="entry name" value="Ligand-binding domain in the NO signalling and Golgi transport"/>
    <property type="match status" value="1"/>
</dbReference>